<comment type="caution">
    <text evidence="2">The sequence shown here is derived from an EMBL/GenBank/DDBJ whole genome shotgun (WGS) entry which is preliminary data.</text>
</comment>
<protein>
    <submittedName>
        <fullName evidence="2">Uncharacterized protein</fullName>
    </submittedName>
</protein>
<dbReference type="EMBL" id="JEMA01001018">
    <property type="protein sequence ID" value="KYF63301.1"/>
    <property type="molecule type" value="Genomic_DNA"/>
</dbReference>
<dbReference type="Proteomes" id="UP000075260">
    <property type="component" value="Unassembled WGS sequence"/>
</dbReference>
<reference evidence="2 3" key="1">
    <citation type="submission" date="2014-02" db="EMBL/GenBank/DDBJ databases">
        <title>The small core and large imbalanced accessory genome model reveals a collaborative survival strategy of Sorangium cellulosum strains in nature.</title>
        <authorList>
            <person name="Han K."/>
            <person name="Peng R."/>
            <person name="Blom J."/>
            <person name="Li Y.-Z."/>
        </authorList>
    </citation>
    <scope>NUCLEOTIDE SEQUENCE [LARGE SCALE GENOMIC DNA]</scope>
    <source>
        <strain evidence="2 3">So0008-312</strain>
    </source>
</reference>
<evidence type="ECO:0000256" key="1">
    <source>
        <dbReference type="SAM" id="MobiDB-lite"/>
    </source>
</evidence>
<proteinExistence type="predicted"/>
<sequence>MSKPKSPKKSGTPAVEPTQLHIAEAAFHRAKPNLDAIPLAGLETPRLDLQAAAVQAIGVAKALSAPELRQRIAAIAAAGALDAALLEGLESVAWATWFARHKLLLTSATHSGAALPPSLVERAYETRARMLKTLEYHLDGDAEATAQLAHLRAGSGHLDLANDLSAAADMYRKHREAIQDDKRNFRGEDEKEASALAEQILRLLGATTTPEQTLWKGYQARAAKLLFRHYDEAVRVGRFLFYYDDPEGRFPNLYTATRSAPASPRPEKGDTKPDAGAVKPEAAPVVPPVIGIA</sequence>
<organism evidence="2 3">
    <name type="scientific">Sorangium cellulosum</name>
    <name type="common">Polyangium cellulosum</name>
    <dbReference type="NCBI Taxonomy" id="56"/>
    <lineage>
        <taxon>Bacteria</taxon>
        <taxon>Pseudomonadati</taxon>
        <taxon>Myxococcota</taxon>
        <taxon>Polyangia</taxon>
        <taxon>Polyangiales</taxon>
        <taxon>Polyangiaceae</taxon>
        <taxon>Sorangium</taxon>
    </lineage>
</organism>
<feature type="region of interest" description="Disordered" evidence="1">
    <location>
        <begin position="255"/>
        <end position="280"/>
    </location>
</feature>
<dbReference type="OrthoDB" id="5511762at2"/>
<accession>A0A150Q5Q7</accession>
<evidence type="ECO:0000313" key="3">
    <source>
        <dbReference type="Proteomes" id="UP000075260"/>
    </source>
</evidence>
<evidence type="ECO:0000313" key="2">
    <source>
        <dbReference type="EMBL" id="KYF63301.1"/>
    </source>
</evidence>
<dbReference type="AlphaFoldDB" id="A0A150Q5Q7"/>
<gene>
    <name evidence="2" type="ORF">BE15_22535</name>
</gene>
<dbReference type="RefSeq" id="WP_061612229.1">
    <property type="nucleotide sequence ID" value="NZ_JEMA01001018.1"/>
</dbReference>
<name>A0A150Q5Q7_SORCE</name>